<gene>
    <name evidence="4" type="ORF">C9I94_02755</name>
</gene>
<dbReference type="Gene3D" id="2.40.420.20">
    <property type="match status" value="1"/>
</dbReference>
<dbReference type="Gene3D" id="2.40.50.100">
    <property type="match status" value="1"/>
</dbReference>
<keyword evidence="2" id="KW-0175">Coiled coil</keyword>
<dbReference type="Pfam" id="PF25876">
    <property type="entry name" value="HH_MFP_RND"/>
    <property type="match status" value="1"/>
</dbReference>
<dbReference type="AlphaFoldDB" id="A0A0J8VGI3"/>
<keyword evidence="5" id="KW-1185">Reference proteome</keyword>
<evidence type="ECO:0000259" key="3">
    <source>
        <dbReference type="Pfam" id="PF25876"/>
    </source>
</evidence>
<dbReference type="InterPro" id="IPR006143">
    <property type="entry name" value="RND_pump_MFP"/>
</dbReference>
<dbReference type="SUPFAM" id="SSF111369">
    <property type="entry name" value="HlyD-like secretion proteins"/>
    <property type="match status" value="1"/>
</dbReference>
<organism evidence="4 5">
    <name type="scientific">Photobacterium swingsii</name>
    <dbReference type="NCBI Taxonomy" id="680026"/>
    <lineage>
        <taxon>Bacteria</taxon>
        <taxon>Pseudomonadati</taxon>
        <taxon>Pseudomonadota</taxon>
        <taxon>Gammaproteobacteria</taxon>
        <taxon>Vibrionales</taxon>
        <taxon>Vibrionaceae</taxon>
        <taxon>Photobacterium</taxon>
    </lineage>
</organism>
<dbReference type="NCBIfam" id="TIGR01730">
    <property type="entry name" value="RND_mfp"/>
    <property type="match status" value="1"/>
</dbReference>
<comment type="caution">
    <text evidence="4">The sequence shown here is derived from an EMBL/GenBank/DDBJ whole genome shotgun (WGS) entry which is preliminary data.</text>
</comment>
<dbReference type="OrthoDB" id="1185083at2"/>
<comment type="similarity">
    <text evidence="1">Belongs to the membrane fusion protein (MFP) (TC 8.A.1) family.</text>
</comment>
<dbReference type="PANTHER" id="PTHR30469:SF20">
    <property type="entry name" value="EFFLUX RND TRANSPORTER PERIPLASMIC ADAPTOR SUBUNIT"/>
    <property type="match status" value="1"/>
</dbReference>
<dbReference type="Gene3D" id="2.40.30.170">
    <property type="match status" value="1"/>
</dbReference>
<evidence type="ECO:0000313" key="5">
    <source>
        <dbReference type="Proteomes" id="UP000240481"/>
    </source>
</evidence>
<dbReference type="EMBL" id="PYLZ01000001">
    <property type="protein sequence ID" value="PSW27220.1"/>
    <property type="molecule type" value="Genomic_DNA"/>
</dbReference>
<protein>
    <submittedName>
        <fullName evidence="4">Efflux RND transporter periplasmic adaptor subunit</fullName>
    </submittedName>
</protein>
<accession>A0A0J8VGI3</accession>
<feature type="coiled-coil region" evidence="2">
    <location>
        <begin position="76"/>
        <end position="141"/>
    </location>
</feature>
<dbReference type="PANTHER" id="PTHR30469">
    <property type="entry name" value="MULTIDRUG RESISTANCE PROTEIN MDTA"/>
    <property type="match status" value="1"/>
</dbReference>
<dbReference type="RefSeq" id="WP_048897289.1">
    <property type="nucleotide sequence ID" value="NZ_AP024852.1"/>
</dbReference>
<proteinExistence type="inferred from homology"/>
<evidence type="ECO:0000313" key="4">
    <source>
        <dbReference type="EMBL" id="PSW27220.1"/>
    </source>
</evidence>
<dbReference type="Gene3D" id="1.10.287.470">
    <property type="entry name" value="Helix hairpin bin"/>
    <property type="match status" value="1"/>
</dbReference>
<dbReference type="Proteomes" id="UP000240481">
    <property type="component" value="Unassembled WGS sequence"/>
</dbReference>
<name>A0A0J8VGI3_9GAMM</name>
<dbReference type="GO" id="GO:1990281">
    <property type="term" value="C:efflux pump complex"/>
    <property type="evidence" value="ECO:0007669"/>
    <property type="project" value="TreeGrafter"/>
</dbReference>
<dbReference type="STRING" id="680026.AB733_00850"/>
<dbReference type="GO" id="GO:0015562">
    <property type="term" value="F:efflux transmembrane transporter activity"/>
    <property type="evidence" value="ECO:0007669"/>
    <property type="project" value="TreeGrafter"/>
</dbReference>
<evidence type="ECO:0000256" key="2">
    <source>
        <dbReference type="SAM" id="Coils"/>
    </source>
</evidence>
<dbReference type="InterPro" id="IPR058624">
    <property type="entry name" value="MdtA-like_HH"/>
</dbReference>
<evidence type="ECO:0000256" key="1">
    <source>
        <dbReference type="ARBA" id="ARBA00009477"/>
    </source>
</evidence>
<sequence length="337" mass="36866">MATCLSLAACGEKEDVVAEPDSRPVKLMSVSVGNNDTFRTFPATVEAGDKAILAFRVSGELASISVNAGDIVKKGKQLAMLNVDELTQLMKQAQANYQLALVQFNRDVELRKTKVISELDYDTSKAALKQAKASLDKAKANLKYATLLAPYDGNISLSLIENYEYVNAKQPVLHIQSAGLINVTFQLPDHLFARFKGYTNAINPQVTFDTELDKSYPAQFKEVDTEADPKTSSYKVTLYMDRPKGKNILPGMSGQVRIKIPKGKAGAIPQRAILTEGSATYVWHVNGEGMIKKTVVELDTNNHITQGLQDGDLIATSGVDELVDGQKVRAWVKERGL</sequence>
<reference evidence="4 5" key="1">
    <citation type="submission" date="2018-01" db="EMBL/GenBank/DDBJ databases">
        <title>Whole genome sequencing of Histamine producing bacteria.</title>
        <authorList>
            <person name="Butler K."/>
        </authorList>
    </citation>
    <scope>NUCLEOTIDE SEQUENCE [LARGE SCALE GENOMIC DNA]</scope>
    <source>
        <strain evidence="4 5">DSM 24669</strain>
    </source>
</reference>
<feature type="domain" description="Multidrug resistance protein MdtA-like alpha-helical hairpin" evidence="3">
    <location>
        <begin position="91"/>
        <end position="146"/>
    </location>
</feature>